<name>A0A0F9S9U9_9ZZZZ</name>
<accession>A0A0F9S9U9</accession>
<proteinExistence type="predicted"/>
<sequence length="53" mass="6275">MVKKSMVRKVFINKKNNQLNVPLSKKQIKKIDPTIKFGEDLFVELVIFNKKKK</sequence>
<protein>
    <submittedName>
        <fullName evidence="1">Uncharacterized protein</fullName>
    </submittedName>
</protein>
<dbReference type="EMBL" id="LAZR01000741">
    <property type="protein sequence ID" value="KKN59067.1"/>
    <property type="molecule type" value="Genomic_DNA"/>
</dbReference>
<dbReference type="AlphaFoldDB" id="A0A0F9S9U9"/>
<evidence type="ECO:0000313" key="1">
    <source>
        <dbReference type="EMBL" id="KKN59067.1"/>
    </source>
</evidence>
<organism evidence="1">
    <name type="scientific">marine sediment metagenome</name>
    <dbReference type="NCBI Taxonomy" id="412755"/>
    <lineage>
        <taxon>unclassified sequences</taxon>
        <taxon>metagenomes</taxon>
        <taxon>ecological metagenomes</taxon>
    </lineage>
</organism>
<gene>
    <name evidence="1" type="ORF">LCGC14_0546220</name>
</gene>
<comment type="caution">
    <text evidence="1">The sequence shown here is derived from an EMBL/GenBank/DDBJ whole genome shotgun (WGS) entry which is preliminary data.</text>
</comment>
<reference evidence="1" key="1">
    <citation type="journal article" date="2015" name="Nature">
        <title>Complex archaea that bridge the gap between prokaryotes and eukaryotes.</title>
        <authorList>
            <person name="Spang A."/>
            <person name="Saw J.H."/>
            <person name="Jorgensen S.L."/>
            <person name="Zaremba-Niedzwiedzka K."/>
            <person name="Martijn J."/>
            <person name="Lind A.E."/>
            <person name="van Eijk R."/>
            <person name="Schleper C."/>
            <person name="Guy L."/>
            <person name="Ettema T.J."/>
        </authorList>
    </citation>
    <scope>NUCLEOTIDE SEQUENCE</scope>
</reference>